<dbReference type="InterPro" id="IPR000182">
    <property type="entry name" value="GNAT_dom"/>
</dbReference>
<dbReference type="InterPro" id="IPR012349">
    <property type="entry name" value="Split_barrel_FMN-bd"/>
</dbReference>
<dbReference type="Gene3D" id="3.40.630.30">
    <property type="match status" value="1"/>
</dbReference>
<dbReference type="CDD" id="cd04301">
    <property type="entry name" value="NAT_SF"/>
    <property type="match status" value="1"/>
</dbReference>
<sequence>MSRRCALVHGLYRNWTFSPDQASDTIGRMEMRRPIFRSDPARALALLRRAEVVHLATTTPDGAPVLRALDAAVLDDGVYFHGARTGEKVLCLGRPAVVSAEEVVARLPSTFTHQTHACSASTLYRSAQVHGSLVEVTDPHEKARALEGLMARRQPEGGYDPIDPADPEYAGELAGTLVVKVTLDRVDGKEKLLQNKAPEEIGRILTALWARGAPGDARAIEAVREANPRVPAPPFLAAEGVTLHAALGPEDAAATEALLRGEYWWEGFRPEGIGPAQLASSAWVGARAPDGALVASARAHSDGRYAWIYDVVVAQAWRGRGVGKRLFALLLDHPAVRRCPFVKLDTRDAQGLYAKFGFVDAETKRRFATSTQMVLVRGWADRRGGAAP</sequence>
<dbReference type="InterPro" id="IPR024747">
    <property type="entry name" value="Pyridox_Oxase-rel"/>
</dbReference>
<dbReference type="InterPro" id="IPR016181">
    <property type="entry name" value="Acyl_CoA_acyltransferase"/>
</dbReference>
<dbReference type="PANTHER" id="PTHR34071:SF2">
    <property type="entry name" value="FLAVIN-NUCLEOTIDE-BINDING PROTEIN"/>
    <property type="match status" value="1"/>
</dbReference>
<evidence type="ECO:0000313" key="2">
    <source>
        <dbReference type="EMBL" id="BDG03565.1"/>
    </source>
</evidence>
<dbReference type="Gene3D" id="2.30.110.10">
    <property type="entry name" value="Electron Transport, Fmn-binding Protein, Chain A"/>
    <property type="match status" value="1"/>
</dbReference>
<keyword evidence="3" id="KW-1185">Reference proteome</keyword>
<protein>
    <recommendedName>
        <fullName evidence="1">N-acetyltransferase domain-containing protein</fullName>
    </recommendedName>
</protein>
<dbReference type="Pfam" id="PF00583">
    <property type="entry name" value="Acetyltransf_1"/>
    <property type="match status" value="1"/>
</dbReference>
<dbReference type="PROSITE" id="PS51186">
    <property type="entry name" value="GNAT"/>
    <property type="match status" value="1"/>
</dbReference>
<gene>
    <name evidence="2" type="ORF">AMOR_25610</name>
</gene>
<dbReference type="EMBL" id="AP025591">
    <property type="protein sequence ID" value="BDG03565.1"/>
    <property type="molecule type" value="Genomic_DNA"/>
</dbReference>
<dbReference type="PANTHER" id="PTHR34071">
    <property type="entry name" value="5-NITROIMIDAZOLE ANTIBIOTICS RESISTANCE PROTEIN, NIMA-FAMILY-RELATED PROTEIN-RELATED"/>
    <property type="match status" value="1"/>
</dbReference>
<accession>A0ABM7WVN7</accession>
<evidence type="ECO:0000259" key="1">
    <source>
        <dbReference type="PROSITE" id="PS51186"/>
    </source>
</evidence>
<dbReference type="SUPFAM" id="SSF50475">
    <property type="entry name" value="FMN-binding split barrel"/>
    <property type="match status" value="1"/>
</dbReference>
<proteinExistence type="predicted"/>
<dbReference type="Proteomes" id="UP001162891">
    <property type="component" value="Chromosome"/>
</dbReference>
<organism evidence="2 3">
    <name type="scientific">Anaeromyxobacter oryzae</name>
    <dbReference type="NCBI Taxonomy" id="2918170"/>
    <lineage>
        <taxon>Bacteria</taxon>
        <taxon>Pseudomonadati</taxon>
        <taxon>Myxococcota</taxon>
        <taxon>Myxococcia</taxon>
        <taxon>Myxococcales</taxon>
        <taxon>Cystobacterineae</taxon>
        <taxon>Anaeromyxobacteraceae</taxon>
        <taxon>Anaeromyxobacter</taxon>
    </lineage>
</organism>
<dbReference type="Pfam" id="PF12900">
    <property type="entry name" value="Pyridox_ox_2"/>
    <property type="match status" value="1"/>
</dbReference>
<dbReference type="SUPFAM" id="SSF55729">
    <property type="entry name" value="Acyl-CoA N-acyltransferases (Nat)"/>
    <property type="match status" value="1"/>
</dbReference>
<reference evidence="3" key="1">
    <citation type="journal article" date="2022" name="Int. J. Syst. Evol. Microbiol.">
        <title>Anaeromyxobacter oryzae sp. nov., Anaeromyxobacter diazotrophicus sp. nov. and Anaeromyxobacter paludicola sp. nov., isolated from paddy soils.</title>
        <authorList>
            <person name="Itoh H."/>
            <person name="Xu Z."/>
            <person name="Mise K."/>
            <person name="Masuda Y."/>
            <person name="Ushijima N."/>
            <person name="Hayakawa C."/>
            <person name="Shiratori Y."/>
            <person name="Senoo K."/>
        </authorList>
    </citation>
    <scope>NUCLEOTIDE SEQUENCE [LARGE SCALE GENOMIC DNA]</scope>
    <source>
        <strain evidence="3">Red232</strain>
    </source>
</reference>
<name>A0ABM7WVN7_9BACT</name>
<evidence type="ECO:0000313" key="3">
    <source>
        <dbReference type="Proteomes" id="UP001162891"/>
    </source>
</evidence>
<feature type="domain" description="N-acetyltransferase" evidence="1">
    <location>
        <begin position="242"/>
        <end position="381"/>
    </location>
</feature>